<sequence length="356" mass="37962">MRTKMVSIKYPPSQRALVMGTGEKLHVQDNIELPQLQPGEFLVRTDAVAVNPSDTKMRGDFVTVGGILGTDYAGTVVALGPQVESIHIGDRVCGAQNAMNANTPLRGSFGEYNISAGKIWLKLPASLSTEGGATLGAGISTAGLGIKLLQLPLPDAPVEKSTYVLVYGGSTATATIAIQLLRLANLTPIVTCSPKSAARVKELGAEEAFDYHDPDCANKIKSYTKSNLRYALDCITTVESTTSCFAALGRAGGRYVSLDPFAEHAATRATVKTDWVLGPSIFGDGSTWPAPYGRPPSEEIRAYGQRLWNIAQKLVDEGKLQHHPVRVLEGGLDEIPAGLDLVRLGKLSGEKCVVRF</sequence>
<evidence type="ECO:0000256" key="1">
    <source>
        <dbReference type="ARBA" id="ARBA00008072"/>
    </source>
</evidence>
<keyword evidence="2" id="KW-0560">Oxidoreductase</keyword>
<protein>
    <recommendedName>
        <fullName evidence="3">Enoyl reductase (ER) domain-containing protein</fullName>
    </recommendedName>
</protein>
<evidence type="ECO:0000313" key="5">
    <source>
        <dbReference type="Proteomes" id="UP000191285"/>
    </source>
</evidence>
<keyword evidence="5" id="KW-1185">Reference proteome</keyword>
<evidence type="ECO:0000259" key="3">
    <source>
        <dbReference type="SMART" id="SM00829"/>
    </source>
</evidence>
<dbReference type="CDD" id="cd08249">
    <property type="entry name" value="enoyl_reductase_like"/>
    <property type="match status" value="1"/>
</dbReference>
<gene>
    <name evidence="4" type="ORF">PENSTE_c001G04845</name>
</gene>
<dbReference type="Pfam" id="PF08240">
    <property type="entry name" value="ADH_N"/>
    <property type="match status" value="1"/>
</dbReference>
<dbReference type="Gene3D" id="3.40.50.720">
    <property type="entry name" value="NAD(P)-binding Rossmann-like Domain"/>
    <property type="match status" value="1"/>
</dbReference>
<dbReference type="PANTHER" id="PTHR45348:SF2">
    <property type="entry name" value="ZINC-TYPE ALCOHOL DEHYDROGENASE-LIKE PROTEIN C2E1P3.01"/>
    <property type="match status" value="1"/>
</dbReference>
<dbReference type="Pfam" id="PF00107">
    <property type="entry name" value="ADH_zinc_N"/>
    <property type="match status" value="1"/>
</dbReference>
<comment type="similarity">
    <text evidence="1">Belongs to the zinc-containing alcohol dehydrogenase family.</text>
</comment>
<evidence type="ECO:0000256" key="2">
    <source>
        <dbReference type="ARBA" id="ARBA00023002"/>
    </source>
</evidence>
<dbReference type="SUPFAM" id="SSF51735">
    <property type="entry name" value="NAD(P)-binding Rossmann-fold domains"/>
    <property type="match status" value="1"/>
</dbReference>
<dbReference type="GO" id="GO:0016651">
    <property type="term" value="F:oxidoreductase activity, acting on NAD(P)H"/>
    <property type="evidence" value="ECO:0007669"/>
    <property type="project" value="InterPro"/>
</dbReference>
<dbReference type="PANTHER" id="PTHR45348">
    <property type="entry name" value="HYPOTHETICAL OXIDOREDUCTASE (EUROFUNG)"/>
    <property type="match status" value="1"/>
</dbReference>
<dbReference type="InterPro" id="IPR013154">
    <property type="entry name" value="ADH-like_N"/>
</dbReference>
<dbReference type="AlphaFoldDB" id="A0A1V6TZ19"/>
<name>A0A1V6TZ19_9EURO</name>
<proteinExistence type="inferred from homology"/>
<comment type="caution">
    <text evidence="4">The sequence shown here is derived from an EMBL/GenBank/DDBJ whole genome shotgun (WGS) entry which is preliminary data.</text>
</comment>
<organism evidence="4 5">
    <name type="scientific">Penicillium steckii</name>
    <dbReference type="NCBI Taxonomy" id="303698"/>
    <lineage>
        <taxon>Eukaryota</taxon>
        <taxon>Fungi</taxon>
        <taxon>Dikarya</taxon>
        <taxon>Ascomycota</taxon>
        <taxon>Pezizomycotina</taxon>
        <taxon>Eurotiomycetes</taxon>
        <taxon>Eurotiomycetidae</taxon>
        <taxon>Eurotiales</taxon>
        <taxon>Aspergillaceae</taxon>
        <taxon>Penicillium</taxon>
    </lineage>
</organism>
<dbReference type="InterPro" id="IPR013149">
    <property type="entry name" value="ADH-like_C"/>
</dbReference>
<dbReference type="Gene3D" id="3.90.180.10">
    <property type="entry name" value="Medium-chain alcohol dehydrogenases, catalytic domain"/>
    <property type="match status" value="1"/>
</dbReference>
<dbReference type="SMART" id="SM00829">
    <property type="entry name" value="PKS_ER"/>
    <property type="match status" value="1"/>
</dbReference>
<dbReference type="EMBL" id="MLKD01000001">
    <property type="protein sequence ID" value="OQE31304.1"/>
    <property type="molecule type" value="Genomic_DNA"/>
</dbReference>
<accession>A0A1V6TZ19</accession>
<dbReference type="InterPro" id="IPR011032">
    <property type="entry name" value="GroES-like_sf"/>
</dbReference>
<feature type="domain" description="Enoyl reductase (ER)" evidence="3">
    <location>
        <begin position="20"/>
        <end position="354"/>
    </location>
</feature>
<dbReference type="OrthoDB" id="48317at2759"/>
<dbReference type="Proteomes" id="UP000191285">
    <property type="component" value="Unassembled WGS sequence"/>
</dbReference>
<dbReference type="STRING" id="303698.A0A1V6TZ19"/>
<dbReference type="InterPro" id="IPR036291">
    <property type="entry name" value="NAD(P)-bd_dom_sf"/>
</dbReference>
<dbReference type="InterPro" id="IPR047122">
    <property type="entry name" value="Trans-enoyl_RdTase-like"/>
</dbReference>
<evidence type="ECO:0000313" key="4">
    <source>
        <dbReference type="EMBL" id="OQE31304.1"/>
    </source>
</evidence>
<reference evidence="5" key="1">
    <citation type="journal article" date="2017" name="Nat. Microbiol.">
        <title>Global analysis of biosynthetic gene clusters reveals vast potential of secondary metabolite production in Penicillium species.</title>
        <authorList>
            <person name="Nielsen J.C."/>
            <person name="Grijseels S."/>
            <person name="Prigent S."/>
            <person name="Ji B."/>
            <person name="Dainat J."/>
            <person name="Nielsen K.F."/>
            <person name="Frisvad J.C."/>
            <person name="Workman M."/>
            <person name="Nielsen J."/>
        </authorList>
    </citation>
    <scope>NUCLEOTIDE SEQUENCE [LARGE SCALE GENOMIC DNA]</scope>
    <source>
        <strain evidence="5">IBT 24891</strain>
    </source>
</reference>
<dbReference type="SUPFAM" id="SSF50129">
    <property type="entry name" value="GroES-like"/>
    <property type="match status" value="1"/>
</dbReference>
<dbReference type="InterPro" id="IPR020843">
    <property type="entry name" value="ER"/>
</dbReference>